<evidence type="ECO:0000313" key="3">
    <source>
        <dbReference type="EMBL" id="TWA87715.1"/>
    </source>
</evidence>
<proteinExistence type="predicted"/>
<feature type="region of interest" description="Disordered" evidence="1">
    <location>
        <begin position="1"/>
        <end position="61"/>
    </location>
</feature>
<feature type="transmembrane region" description="Helical" evidence="2">
    <location>
        <begin position="433"/>
        <end position="459"/>
    </location>
</feature>
<dbReference type="AlphaFoldDB" id="A0A560CS82"/>
<keyword evidence="2" id="KW-0472">Membrane</keyword>
<feature type="compositionally biased region" description="Basic and acidic residues" evidence="1">
    <location>
        <begin position="1"/>
        <end position="11"/>
    </location>
</feature>
<sequence>MPDSLDFDRNELAPLRLGSSDLPQGDRAQGDRTQGDRTQGDSPAGDPPPGDRHRPAPAATVPQTALIRRLRRAASGNVPAPEGVTLRQAQQREVMVGAHLTLSIDWATEVEVRLGAEMVRFAIYCRNAAELNATLARDLDAEAASLETAHRFATLLGPLDERVEAMAAAEEPLPPLPSLRGPYYLHEVCTGCNGGGVRACGGDGCRGGKIRCTHSATAEAPDCPECGGRGQHRCPVCAGDGVVACESCGGVGQFTHIHHPRLTAHPSYSLTAPPDAPAAVRMALEEAGFAGFAALANPAPATVRHSGTQLLYQRSGTLTVVALSWECDGVPFEVETVGPDGDSAPLPPFLDTVLAPVLERIAALPPADAFALAGAYRLTRSVAEAVLDGREPDAAAIVADHEGCVSPAFVMECAAVLAERFAETSRTAVARSWIAAAGLLALVLLLVAGVDGPALLTGATPEQPAPAALRLGWDIGLPIIAGLGLWMLVRGVVRGALGAVFGGPVRAPDQGSWPLVLLSAAAVLHLGLLTWWNGGPGFSRLNHRLDVEAITEGRAPMPAPRVLTPEERIMAAQRALARLGRYDGAIDGKMGEGTRTGLASLTGLIDTPPGVAPEDPLDLAVAIAADRVAINVRTPELLVGPGWSNATRLRMSQDDQAQVAGAFLGALAASGTERASMGQEWMSGDRLRSGVVTVTGRIADPKDRGRLCFGLTHVVTTPAGRDPGAPLRTCRTAGNWTLEE</sequence>
<evidence type="ECO:0008006" key="5">
    <source>
        <dbReference type="Google" id="ProtNLM"/>
    </source>
</evidence>
<gene>
    <name evidence="3" type="ORF">FBZ83_101578</name>
</gene>
<comment type="caution">
    <text evidence="3">The sequence shown here is derived from an EMBL/GenBank/DDBJ whole genome shotgun (WGS) entry which is preliminary data.</text>
</comment>
<evidence type="ECO:0000256" key="1">
    <source>
        <dbReference type="SAM" id="MobiDB-lite"/>
    </source>
</evidence>
<feature type="transmembrane region" description="Helical" evidence="2">
    <location>
        <begin position="513"/>
        <end position="534"/>
    </location>
</feature>
<protein>
    <recommendedName>
        <fullName evidence="5">Peptidoglycan binding-like domain-containing protein</fullName>
    </recommendedName>
</protein>
<reference evidence="3 4" key="1">
    <citation type="submission" date="2019-06" db="EMBL/GenBank/DDBJ databases">
        <title>Genomic Encyclopedia of Type Strains, Phase IV (KMG-V): Genome sequencing to study the core and pangenomes of soil and plant-associated prokaryotes.</title>
        <authorList>
            <person name="Whitman W."/>
        </authorList>
    </citation>
    <scope>NUCLEOTIDE SEQUENCE [LARGE SCALE GENOMIC DNA]</scope>
    <source>
        <strain evidence="3 4">BR 11650</strain>
    </source>
</reference>
<feature type="transmembrane region" description="Helical" evidence="2">
    <location>
        <begin position="471"/>
        <end position="493"/>
    </location>
</feature>
<evidence type="ECO:0000256" key="2">
    <source>
        <dbReference type="SAM" id="Phobius"/>
    </source>
</evidence>
<dbReference type="EMBL" id="VITH01000001">
    <property type="protein sequence ID" value="TWA87715.1"/>
    <property type="molecule type" value="Genomic_DNA"/>
</dbReference>
<accession>A0A560CS82</accession>
<organism evidence="3 4">
    <name type="scientific">Azospirillum brasilense</name>
    <dbReference type="NCBI Taxonomy" id="192"/>
    <lineage>
        <taxon>Bacteria</taxon>
        <taxon>Pseudomonadati</taxon>
        <taxon>Pseudomonadota</taxon>
        <taxon>Alphaproteobacteria</taxon>
        <taxon>Rhodospirillales</taxon>
        <taxon>Azospirillaceae</taxon>
        <taxon>Azospirillum</taxon>
    </lineage>
</organism>
<evidence type="ECO:0000313" key="4">
    <source>
        <dbReference type="Proteomes" id="UP000318529"/>
    </source>
</evidence>
<keyword evidence="2" id="KW-1133">Transmembrane helix</keyword>
<name>A0A560CS82_AZOBR</name>
<dbReference type="Proteomes" id="UP000318529">
    <property type="component" value="Unassembled WGS sequence"/>
</dbReference>
<keyword evidence="2" id="KW-0812">Transmembrane</keyword>
<feature type="compositionally biased region" description="Basic and acidic residues" evidence="1">
    <location>
        <begin position="28"/>
        <end position="39"/>
    </location>
</feature>